<keyword evidence="8" id="KW-1185">Reference proteome</keyword>
<evidence type="ECO:0000256" key="6">
    <source>
        <dbReference type="SAM" id="Phobius"/>
    </source>
</evidence>
<feature type="transmembrane region" description="Helical" evidence="6">
    <location>
        <begin position="162"/>
        <end position="180"/>
    </location>
</feature>
<feature type="transmembrane region" description="Helical" evidence="6">
    <location>
        <begin position="132"/>
        <end position="150"/>
    </location>
</feature>
<sequence length="227" mass="24373">MFDTDFLMALLTIIAIDLVLAGDNAVVIAMASRNLPEKLRNKAIYWGTAGAIIVRVLMTLVAVWLMRVPYLQALGGMLLIPVALKLLKHEDTHESVTAADNFWTAIKTIIVADAIMGIDNVLAIAGASHGNMLLVVLGLLISVPIVIRGSQWISGWMNKYPALVYVGAGILAWTAGGMIMHDKVVGSYLTSLTQAAGWLVPLVIVILVVAVGKLWEAKQTNSQGPIH</sequence>
<dbReference type="Proteomes" id="UP000003240">
    <property type="component" value="Unassembled WGS sequence"/>
</dbReference>
<dbReference type="AlphaFoldDB" id="F7NQG3"/>
<name>F7NQG3_9FIRM</name>
<evidence type="ECO:0000256" key="1">
    <source>
        <dbReference type="ARBA" id="ARBA00004141"/>
    </source>
</evidence>
<dbReference type="Pfam" id="PF03741">
    <property type="entry name" value="TerC"/>
    <property type="match status" value="1"/>
</dbReference>
<comment type="subcellular location">
    <subcellularLocation>
        <location evidence="1">Membrane</location>
        <topology evidence="1">Multi-pass membrane protein</topology>
    </subcellularLocation>
</comment>
<dbReference type="eggNOG" id="COG0861">
    <property type="taxonomic scope" value="Bacteria"/>
</dbReference>
<organism evidence="7 8">
    <name type="scientific">Acetonema longum DSM 6540</name>
    <dbReference type="NCBI Taxonomy" id="1009370"/>
    <lineage>
        <taxon>Bacteria</taxon>
        <taxon>Bacillati</taxon>
        <taxon>Bacillota</taxon>
        <taxon>Negativicutes</taxon>
        <taxon>Acetonemataceae</taxon>
        <taxon>Acetonema</taxon>
    </lineage>
</organism>
<dbReference type="PANTHER" id="PTHR30238">
    <property type="entry name" value="MEMBRANE BOUND PREDICTED REDOX MODULATOR"/>
    <property type="match status" value="1"/>
</dbReference>
<proteinExistence type="inferred from homology"/>
<dbReference type="RefSeq" id="WP_004100207.1">
    <property type="nucleotide sequence ID" value="NZ_AFGF01000294.1"/>
</dbReference>
<dbReference type="InterPro" id="IPR022301">
    <property type="entry name" value="Integral_membrane_YjbE"/>
</dbReference>
<keyword evidence="3 6" id="KW-0812">Transmembrane</keyword>
<comment type="similarity">
    <text evidence="2">Belongs to the TerC family.</text>
</comment>
<dbReference type="NCBIfam" id="TIGR03717">
    <property type="entry name" value="R_switched_YjbE"/>
    <property type="match status" value="1"/>
</dbReference>
<reference evidence="7 8" key="1">
    <citation type="journal article" date="2011" name="EMBO J.">
        <title>Structural diversity of bacterial flagellar motors.</title>
        <authorList>
            <person name="Chen S."/>
            <person name="Beeby M."/>
            <person name="Murphy G.E."/>
            <person name="Leadbetter J.R."/>
            <person name="Hendrixson D.R."/>
            <person name="Briegel A."/>
            <person name="Li Z."/>
            <person name="Shi J."/>
            <person name="Tocheva E.I."/>
            <person name="Muller A."/>
            <person name="Dobro M.J."/>
            <person name="Jensen G.J."/>
        </authorList>
    </citation>
    <scope>NUCLEOTIDE SEQUENCE [LARGE SCALE GENOMIC DNA]</scope>
    <source>
        <strain evidence="7 8">DSM 6540</strain>
    </source>
</reference>
<evidence type="ECO:0000313" key="7">
    <source>
        <dbReference type="EMBL" id="EGO61741.1"/>
    </source>
</evidence>
<keyword evidence="5 6" id="KW-0472">Membrane</keyword>
<keyword evidence="4 6" id="KW-1133">Transmembrane helix</keyword>
<dbReference type="PANTHER" id="PTHR30238:SF4">
    <property type="entry name" value="SLL1022 PROTEIN"/>
    <property type="match status" value="1"/>
</dbReference>
<evidence type="ECO:0000256" key="4">
    <source>
        <dbReference type="ARBA" id="ARBA00022989"/>
    </source>
</evidence>
<dbReference type="InterPro" id="IPR005496">
    <property type="entry name" value="Integral_membrane_TerC"/>
</dbReference>
<dbReference type="EMBL" id="AFGF01000294">
    <property type="protein sequence ID" value="EGO61741.1"/>
    <property type="molecule type" value="Genomic_DNA"/>
</dbReference>
<evidence type="ECO:0000256" key="2">
    <source>
        <dbReference type="ARBA" id="ARBA00007511"/>
    </source>
</evidence>
<evidence type="ECO:0000313" key="8">
    <source>
        <dbReference type="Proteomes" id="UP000003240"/>
    </source>
</evidence>
<evidence type="ECO:0000256" key="5">
    <source>
        <dbReference type="ARBA" id="ARBA00023136"/>
    </source>
</evidence>
<dbReference type="STRING" id="1009370.ALO_21811"/>
<feature type="transmembrane region" description="Helical" evidence="6">
    <location>
        <begin position="43"/>
        <end position="64"/>
    </location>
</feature>
<accession>F7NQG3</accession>
<feature type="transmembrane region" description="Helical" evidence="6">
    <location>
        <begin position="6"/>
        <end position="31"/>
    </location>
</feature>
<evidence type="ECO:0000256" key="3">
    <source>
        <dbReference type="ARBA" id="ARBA00022692"/>
    </source>
</evidence>
<protein>
    <submittedName>
        <fullName evidence="7">Integral membrane protein, terc family</fullName>
    </submittedName>
</protein>
<gene>
    <name evidence="7" type="ORF">ALO_21811</name>
</gene>
<feature type="transmembrane region" description="Helical" evidence="6">
    <location>
        <begin position="195"/>
        <end position="215"/>
    </location>
</feature>
<comment type="caution">
    <text evidence="7">The sequence shown here is derived from an EMBL/GenBank/DDBJ whole genome shotgun (WGS) entry which is preliminary data.</text>
</comment>
<dbReference type="GO" id="GO:0016020">
    <property type="term" value="C:membrane"/>
    <property type="evidence" value="ECO:0007669"/>
    <property type="project" value="UniProtKB-SubCell"/>
</dbReference>